<evidence type="ECO:0000259" key="12">
    <source>
        <dbReference type="PROSITE" id="PS51194"/>
    </source>
</evidence>
<organism evidence="14 15">
    <name type="scientific">Micromonospora radicis</name>
    <dbReference type="NCBI Taxonomy" id="1894971"/>
    <lineage>
        <taxon>Bacteria</taxon>
        <taxon>Bacillati</taxon>
        <taxon>Actinomycetota</taxon>
        <taxon>Actinomycetes</taxon>
        <taxon>Micromonosporales</taxon>
        <taxon>Micromonosporaceae</taxon>
        <taxon>Micromonospora</taxon>
    </lineage>
</organism>
<feature type="short sequence motif" description="Q motif" evidence="8">
    <location>
        <begin position="15"/>
        <end position="43"/>
    </location>
</feature>
<keyword evidence="5 9" id="KW-0067">ATP-binding</keyword>
<dbReference type="InterPro" id="IPR050079">
    <property type="entry name" value="DEAD_box_RNA_helicase"/>
</dbReference>
<dbReference type="Pfam" id="PF00270">
    <property type="entry name" value="DEAD"/>
    <property type="match status" value="1"/>
</dbReference>
<dbReference type="Proteomes" id="UP000283832">
    <property type="component" value="Unassembled WGS sequence"/>
</dbReference>
<dbReference type="RefSeq" id="WP_119572502.1">
    <property type="nucleotide sequence ID" value="NZ_QXEC01000001.1"/>
</dbReference>
<dbReference type="GO" id="GO:0005524">
    <property type="term" value="F:ATP binding"/>
    <property type="evidence" value="ECO:0007669"/>
    <property type="project" value="UniProtKB-KW"/>
</dbReference>
<evidence type="ECO:0000256" key="9">
    <source>
        <dbReference type="RuleBase" id="RU000492"/>
    </source>
</evidence>
<dbReference type="Pfam" id="PF00271">
    <property type="entry name" value="Helicase_C"/>
    <property type="match status" value="1"/>
</dbReference>
<evidence type="ECO:0000313" key="15">
    <source>
        <dbReference type="Proteomes" id="UP000283832"/>
    </source>
</evidence>
<dbReference type="PANTHER" id="PTHR47959">
    <property type="entry name" value="ATP-DEPENDENT RNA HELICASE RHLE-RELATED"/>
    <property type="match status" value="1"/>
</dbReference>
<keyword evidence="1" id="KW-0963">Cytoplasm</keyword>
<keyword evidence="6" id="KW-0346">Stress response</keyword>
<evidence type="ECO:0000256" key="4">
    <source>
        <dbReference type="ARBA" id="ARBA00022806"/>
    </source>
</evidence>
<evidence type="ECO:0000256" key="10">
    <source>
        <dbReference type="SAM" id="MobiDB-lite"/>
    </source>
</evidence>
<accession>A0A418N0H0</accession>
<keyword evidence="4 9" id="KW-0347">Helicase</keyword>
<dbReference type="Pfam" id="PF25399">
    <property type="entry name" value="DeaD_dimer"/>
    <property type="match status" value="1"/>
</dbReference>
<evidence type="ECO:0000256" key="7">
    <source>
        <dbReference type="ARBA" id="ARBA00038437"/>
    </source>
</evidence>
<feature type="region of interest" description="Disordered" evidence="10">
    <location>
        <begin position="462"/>
        <end position="486"/>
    </location>
</feature>
<evidence type="ECO:0000256" key="1">
    <source>
        <dbReference type="ARBA" id="ARBA00022490"/>
    </source>
</evidence>
<dbReference type="InterPro" id="IPR000629">
    <property type="entry name" value="RNA-helicase_DEAD-box_CS"/>
</dbReference>
<name>A0A418N0H0_9ACTN</name>
<feature type="compositionally biased region" description="Basic and acidic residues" evidence="10">
    <location>
        <begin position="462"/>
        <end position="478"/>
    </location>
</feature>
<dbReference type="InterPro" id="IPR014001">
    <property type="entry name" value="Helicase_ATP-bd"/>
</dbReference>
<evidence type="ECO:0000256" key="2">
    <source>
        <dbReference type="ARBA" id="ARBA00022741"/>
    </source>
</evidence>
<dbReference type="CDD" id="cd18787">
    <property type="entry name" value="SF2_C_DEAD"/>
    <property type="match status" value="1"/>
</dbReference>
<sequence length="565" mass="61236">MSSTSIPLDPSTEQPAFADLGLRPELLAALSALGYEEPTPIQREAIGPLLAGRDLLGQAATGTGKTAAFALPLLQRMPDHRPDGDPVALVLVPTRELAVQVSEAFHRYGKDLGTRVLPIYGGQPIGRQLRALDLGVDVVVATPGRALDHIARGTLRLGNLGTVVLDEADEMLDMGFAEDIEAILEHAPAQRQTVLFSATMPARIDGMARAHLTDPVRILIAREQPVAGEAPRVRQSAYLVARAHKPAALGRVLDVESPTAAIVFCRSREEVDRLTETMNGRGYRAEALHGGMSQEQRDRVMGRLRAGTADLLVATDVAARGLDVEQLSHVVNYDVPSAPESYVHRIGRVGRAGREGVAITLAEPREHRMLKTIERVTGQRITIDKIPTVADLRTRRLELTQAALRESLLEDDLDPFRVIVETLSDEFDLMEVALAAVKLAHESTLPGSDEAEEEIPQVAVRPAREPRAGAEGRGERRPARPRTNGTTQVFIGVGRRAGVRPQDLVGAITGETGIRGRDIGSIEIADRFSLVEVPIAVADEVIAGLRSSTIKGRKATVRRDRDDRR</sequence>
<dbReference type="PANTHER" id="PTHR47959:SF1">
    <property type="entry name" value="ATP-DEPENDENT RNA HELICASE DBPA"/>
    <property type="match status" value="1"/>
</dbReference>
<evidence type="ECO:0000256" key="6">
    <source>
        <dbReference type="ARBA" id="ARBA00023016"/>
    </source>
</evidence>
<dbReference type="InterPro" id="IPR011545">
    <property type="entry name" value="DEAD/DEAH_box_helicase_dom"/>
</dbReference>
<dbReference type="CDD" id="cd12252">
    <property type="entry name" value="RRM_DbpA"/>
    <property type="match status" value="1"/>
</dbReference>
<dbReference type="Gene3D" id="3.40.50.300">
    <property type="entry name" value="P-loop containing nucleotide triphosphate hydrolases"/>
    <property type="match status" value="2"/>
</dbReference>
<dbReference type="GO" id="GO:0016787">
    <property type="term" value="F:hydrolase activity"/>
    <property type="evidence" value="ECO:0007669"/>
    <property type="project" value="UniProtKB-KW"/>
</dbReference>
<dbReference type="OrthoDB" id="9805696at2"/>
<dbReference type="InterPro" id="IPR012677">
    <property type="entry name" value="Nucleotide-bd_a/b_plait_sf"/>
</dbReference>
<feature type="domain" description="DEAD-box RNA helicase Q" evidence="13">
    <location>
        <begin position="15"/>
        <end position="43"/>
    </location>
</feature>
<evidence type="ECO:0000256" key="5">
    <source>
        <dbReference type="ARBA" id="ARBA00022840"/>
    </source>
</evidence>
<dbReference type="SMART" id="SM00487">
    <property type="entry name" value="DEXDc"/>
    <property type="match status" value="1"/>
</dbReference>
<dbReference type="InterPro" id="IPR005580">
    <property type="entry name" value="DbpA/CsdA_RNA-bd_dom"/>
</dbReference>
<dbReference type="SUPFAM" id="SSF52540">
    <property type="entry name" value="P-loop containing nucleoside triphosphate hydrolases"/>
    <property type="match status" value="1"/>
</dbReference>
<dbReference type="PROSITE" id="PS51192">
    <property type="entry name" value="HELICASE_ATP_BIND_1"/>
    <property type="match status" value="1"/>
</dbReference>
<dbReference type="PROSITE" id="PS51194">
    <property type="entry name" value="HELICASE_CTER"/>
    <property type="match status" value="1"/>
</dbReference>
<dbReference type="SMART" id="SM00490">
    <property type="entry name" value="HELICc"/>
    <property type="match status" value="1"/>
</dbReference>
<dbReference type="CDD" id="cd00268">
    <property type="entry name" value="DEADc"/>
    <property type="match status" value="1"/>
</dbReference>
<dbReference type="InterPro" id="IPR014014">
    <property type="entry name" value="RNA_helicase_DEAD_Q_motif"/>
</dbReference>
<evidence type="ECO:0000259" key="11">
    <source>
        <dbReference type="PROSITE" id="PS51192"/>
    </source>
</evidence>
<dbReference type="GO" id="GO:0003724">
    <property type="term" value="F:RNA helicase activity"/>
    <property type="evidence" value="ECO:0007669"/>
    <property type="project" value="InterPro"/>
</dbReference>
<dbReference type="Gene3D" id="3.30.70.330">
    <property type="match status" value="1"/>
</dbReference>
<dbReference type="PROSITE" id="PS51195">
    <property type="entry name" value="Q_MOTIF"/>
    <property type="match status" value="1"/>
</dbReference>
<dbReference type="InterPro" id="IPR001650">
    <property type="entry name" value="Helicase_C-like"/>
</dbReference>
<keyword evidence="2 9" id="KW-0547">Nucleotide-binding</keyword>
<dbReference type="GO" id="GO:0005829">
    <property type="term" value="C:cytosol"/>
    <property type="evidence" value="ECO:0007669"/>
    <property type="project" value="TreeGrafter"/>
</dbReference>
<evidence type="ECO:0000313" key="14">
    <source>
        <dbReference type="EMBL" id="RIV41300.1"/>
    </source>
</evidence>
<evidence type="ECO:0000259" key="13">
    <source>
        <dbReference type="PROSITE" id="PS51195"/>
    </source>
</evidence>
<feature type="domain" description="Helicase C-terminal" evidence="12">
    <location>
        <begin position="248"/>
        <end position="393"/>
    </location>
</feature>
<evidence type="ECO:0000256" key="3">
    <source>
        <dbReference type="ARBA" id="ARBA00022801"/>
    </source>
</evidence>
<dbReference type="Pfam" id="PF03880">
    <property type="entry name" value="DbpA"/>
    <property type="match status" value="1"/>
</dbReference>
<dbReference type="InterPro" id="IPR027417">
    <property type="entry name" value="P-loop_NTPase"/>
</dbReference>
<gene>
    <name evidence="14" type="ORF">D2L64_00880</name>
</gene>
<protein>
    <submittedName>
        <fullName evidence="14">DEAD/DEAH box helicase</fullName>
    </submittedName>
</protein>
<dbReference type="InterPro" id="IPR044742">
    <property type="entry name" value="DEAD/DEAH_RhlB"/>
</dbReference>
<proteinExistence type="inferred from homology"/>
<evidence type="ECO:0000256" key="8">
    <source>
        <dbReference type="PROSITE-ProRule" id="PRU00552"/>
    </source>
</evidence>
<dbReference type="EMBL" id="QXEC01000001">
    <property type="protein sequence ID" value="RIV41300.1"/>
    <property type="molecule type" value="Genomic_DNA"/>
</dbReference>
<comment type="caution">
    <text evidence="14">The sequence shown here is derived from an EMBL/GenBank/DDBJ whole genome shotgun (WGS) entry which is preliminary data.</text>
</comment>
<dbReference type="PROSITE" id="PS00039">
    <property type="entry name" value="DEAD_ATP_HELICASE"/>
    <property type="match status" value="1"/>
</dbReference>
<keyword evidence="15" id="KW-1185">Reference proteome</keyword>
<comment type="similarity">
    <text evidence="7 9">Belongs to the DEAD box helicase family.</text>
</comment>
<dbReference type="InterPro" id="IPR057325">
    <property type="entry name" value="DeaD_dimer"/>
</dbReference>
<feature type="domain" description="Helicase ATP-binding" evidence="11">
    <location>
        <begin position="46"/>
        <end position="218"/>
    </location>
</feature>
<dbReference type="AlphaFoldDB" id="A0A418N0H0"/>
<reference evidence="14 15" key="1">
    <citation type="submission" date="2018-08" db="EMBL/GenBank/DDBJ databases">
        <title>Jishengella sp. nov., isolated from a root of Azadirachta indica A. Juss. var. siamensis Valenton.</title>
        <authorList>
            <person name="Kuncharoen N."/>
            <person name="Tanasupawat S."/>
            <person name="Kudo T."/>
            <person name="Ohkuma M."/>
        </authorList>
    </citation>
    <scope>NUCLEOTIDE SEQUENCE [LARGE SCALE GENOMIC DNA]</scope>
    <source>
        <strain evidence="14 15">AZ1-13</strain>
    </source>
</reference>
<keyword evidence="3 9" id="KW-0378">Hydrolase</keyword>
<dbReference type="GO" id="GO:0003676">
    <property type="term" value="F:nucleic acid binding"/>
    <property type="evidence" value="ECO:0007669"/>
    <property type="project" value="InterPro"/>
</dbReference>